<dbReference type="EMBL" id="CAWYQH010000068">
    <property type="protein sequence ID" value="CAK8680244.1"/>
    <property type="molecule type" value="Genomic_DNA"/>
</dbReference>
<evidence type="ECO:0000256" key="2">
    <source>
        <dbReference type="ARBA" id="ARBA00023043"/>
    </source>
</evidence>
<evidence type="ECO:0000313" key="7">
    <source>
        <dbReference type="Proteomes" id="UP001642483"/>
    </source>
</evidence>
<proteinExistence type="predicted"/>
<dbReference type="PROSITE" id="PS50088">
    <property type="entry name" value="ANK_REPEAT"/>
    <property type="match status" value="4"/>
</dbReference>
<keyword evidence="4" id="KW-0175">Coiled coil</keyword>
<dbReference type="Gene3D" id="1.25.40.20">
    <property type="entry name" value="Ankyrin repeat-containing domain"/>
    <property type="match status" value="1"/>
</dbReference>
<feature type="repeat" description="ANK" evidence="3">
    <location>
        <begin position="64"/>
        <end position="96"/>
    </location>
</feature>
<evidence type="ECO:0008006" key="8">
    <source>
        <dbReference type="Google" id="ProtNLM"/>
    </source>
</evidence>
<gene>
    <name evidence="6" type="ORF">CVLEPA_LOCUS10518</name>
</gene>
<accession>A0ABP0FKQ2</accession>
<reference evidence="6 7" key="1">
    <citation type="submission" date="2024-02" db="EMBL/GenBank/DDBJ databases">
        <authorList>
            <person name="Daric V."/>
            <person name="Darras S."/>
        </authorList>
    </citation>
    <scope>NUCLEOTIDE SEQUENCE [LARGE SCALE GENOMIC DNA]</scope>
</reference>
<keyword evidence="2 3" id="KW-0040">ANK repeat</keyword>
<feature type="compositionally biased region" description="Basic and acidic residues" evidence="5">
    <location>
        <begin position="282"/>
        <end position="291"/>
    </location>
</feature>
<dbReference type="SUPFAM" id="SSF48403">
    <property type="entry name" value="Ankyrin repeat"/>
    <property type="match status" value="1"/>
</dbReference>
<dbReference type="PROSITE" id="PS50297">
    <property type="entry name" value="ANK_REP_REGION"/>
    <property type="match status" value="4"/>
</dbReference>
<organism evidence="6 7">
    <name type="scientific">Clavelina lepadiformis</name>
    <name type="common">Light-bulb sea squirt</name>
    <name type="synonym">Ascidia lepadiformis</name>
    <dbReference type="NCBI Taxonomy" id="159417"/>
    <lineage>
        <taxon>Eukaryota</taxon>
        <taxon>Metazoa</taxon>
        <taxon>Chordata</taxon>
        <taxon>Tunicata</taxon>
        <taxon>Ascidiacea</taxon>
        <taxon>Aplousobranchia</taxon>
        <taxon>Clavelinidae</taxon>
        <taxon>Clavelina</taxon>
    </lineage>
</organism>
<sequence length="882" mass="99324">MKSLKAKLRKPVVSGHSGNSGHKDDWTKVDQRIWHCVAVNQPVKLASKLSKHDNINVNKLCPPVGYSLVHYAAAKGLDDCLNILLAHKADVSSRDATGATPLHASARYGHKGTTSKLLASRTVNVNSRDYNQCTALHFAAFEGHLDCVKLIADEKDCEIHSVDKEGRTALMVASAMGRLHVCEELIKRGININHKDSSSLQHTALTLASEAGHADIARLLCENGADYNYKLTDGRAALDVARSRSRRTVVDALHIIQLTEAAKKSESRPPMLSTSSRSSSIKPEEHSDFESPHTPPAHQVSQEKPNHAHKEKFVIETLHDEEKQHEAKNSVGLRSPATMSIYNDSKANNLYDRDVSIYDSKSTLASLSSLDVTIPSESNKSTLVENSVSLLSSQNGHEPKQDPKIEEELLKKEQHIVSLEAQLRDANNKLMQMDELKASNAKYKMGLFDAEKSHAALAEEYNKLKSVAEEAATQIKHLRKDNKKLSDHEAILSETQSKLFKLQQVCGSITAKNEELNKYNGQLSNQLEENKELCASQILGLKALLKDIGKPMNDEEDFEAILHFLRNDLLQCIADKHAQDQNSDREKIELQTLQVTLSEKKHIINDLQSKVKESHDAMEQNVLEKRDLSMAIDELKSELQQLQQKLLESDSTISHLKEDLLQSNEQLKSRDADESNLADAKEKLNAALLAIQTHNDDVKEWEIKAASLQKKLEGIHLKYNEAKQTEGKLEKMMSELRVERNQGTAKIKKLENELQKTDHKRKDLEVEINRIRQQLTDSNQKCFVLEEEVNQLQKVSKQPSNRPSSPAIYDFLVHEHKKMNKVQEELDKVCEHLTESERKYKTTIAVYRRHLLQAVKGELSPDALAALRNILQNLEQYDIFNS</sequence>
<dbReference type="InterPro" id="IPR002110">
    <property type="entry name" value="Ankyrin_rpt"/>
</dbReference>
<feature type="region of interest" description="Disordered" evidence="5">
    <location>
        <begin position="1"/>
        <end position="24"/>
    </location>
</feature>
<name>A0ABP0FKQ2_CLALP</name>
<dbReference type="InterPro" id="IPR050889">
    <property type="entry name" value="Dendritic_Spine_Reg/Scaffold"/>
</dbReference>
<dbReference type="PRINTS" id="PR01415">
    <property type="entry name" value="ANKYRIN"/>
</dbReference>
<dbReference type="SMART" id="SM00248">
    <property type="entry name" value="ANK"/>
    <property type="match status" value="5"/>
</dbReference>
<feature type="coiled-coil region" evidence="4">
    <location>
        <begin position="625"/>
        <end position="781"/>
    </location>
</feature>
<dbReference type="PANTHER" id="PTHR24166">
    <property type="entry name" value="ROLLING PEBBLES, ISOFORM B"/>
    <property type="match status" value="1"/>
</dbReference>
<dbReference type="Pfam" id="PF12796">
    <property type="entry name" value="Ank_2"/>
    <property type="match status" value="1"/>
</dbReference>
<feature type="compositionally biased region" description="Low complexity" evidence="5">
    <location>
        <begin position="268"/>
        <end position="280"/>
    </location>
</feature>
<dbReference type="InterPro" id="IPR036770">
    <property type="entry name" value="Ankyrin_rpt-contain_sf"/>
</dbReference>
<feature type="coiled-coil region" evidence="4">
    <location>
        <begin position="409"/>
        <end position="529"/>
    </location>
</feature>
<feature type="region of interest" description="Disordered" evidence="5">
    <location>
        <begin position="261"/>
        <end position="307"/>
    </location>
</feature>
<evidence type="ECO:0000313" key="6">
    <source>
        <dbReference type="EMBL" id="CAK8680244.1"/>
    </source>
</evidence>
<comment type="caution">
    <text evidence="6">The sequence shown here is derived from an EMBL/GenBank/DDBJ whole genome shotgun (WGS) entry which is preliminary data.</text>
</comment>
<evidence type="ECO:0000256" key="3">
    <source>
        <dbReference type="PROSITE-ProRule" id="PRU00023"/>
    </source>
</evidence>
<evidence type="ECO:0000256" key="4">
    <source>
        <dbReference type="SAM" id="Coils"/>
    </source>
</evidence>
<dbReference type="Pfam" id="PF13857">
    <property type="entry name" value="Ank_5"/>
    <property type="match status" value="1"/>
</dbReference>
<dbReference type="Proteomes" id="UP001642483">
    <property type="component" value="Unassembled WGS sequence"/>
</dbReference>
<protein>
    <recommendedName>
        <fullName evidence="8">Ankycorbin</fullName>
    </recommendedName>
</protein>
<evidence type="ECO:0000256" key="1">
    <source>
        <dbReference type="ARBA" id="ARBA00022737"/>
    </source>
</evidence>
<evidence type="ECO:0000256" key="5">
    <source>
        <dbReference type="SAM" id="MobiDB-lite"/>
    </source>
</evidence>
<dbReference type="PANTHER" id="PTHR24166:SF48">
    <property type="entry name" value="PROTEIN VAPYRIN"/>
    <property type="match status" value="1"/>
</dbReference>
<feature type="compositionally biased region" description="Basic residues" evidence="5">
    <location>
        <begin position="1"/>
        <end position="10"/>
    </location>
</feature>
<feature type="repeat" description="ANK" evidence="3">
    <location>
        <begin position="165"/>
        <end position="197"/>
    </location>
</feature>
<keyword evidence="1" id="KW-0677">Repeat</keyword>
<feature type="repeat" description="ANK" evidence="3">
    <location>
        <begin position="200"/>
        <end position="232"/>
    </location>
</feature>
<keyword evidence="7" id="KW-1185">Reference proteome</keyword>
<feature type="repeat" description="ANK" evidence="3">
    <location>
        <begin position="97"/>
        <end position="130"/>
    </location>
</feature>